<sequence length="135" mass="15513">MALSEDVMSRPQPESRTAKDRVSSPCFVKLLPQVDIVSHQFIDEFGRILQRHFSVICGLVQGFSGENRQEVGAYKAIHGETERYMVSGRFWFLSSLLFIQFMQSTRQPGHLLGRGRTISDYKFKRWAGVGYTSKY</sequence>
<dbReference type="Proteomes" id="UP000035081">
    <property type="component" value="Chromosome"/>
</dbReference>
<dbReference type="HOGENOM" id="CLU_1883268_0_0_6"/>
<evidence type="ECO:0000313" key="3">
    <source>
        <dbReference type="Proteomes" id="UP000035081"/>
    </source>
</evidence>
<gene>
    <name evidence="2" type="ORF">AU15_12450</name>
</gene>
<dbReference type="AlphaFoldDB" id="W5Z3Z9"/>
<reference evidence="2 3" key="1">
    <citation type="journal article" date="2014" name="Genome Announc.">
        <title>Draft Genome Sequences of Marinobacter similis A3d10T and Marinobacter salarius R9SW1T.</title>
        <authorList>
            <person name="Ivanova E.P."/>
            <person name="Ng H.J."/>
            <person name="Webb H.K."/>
            <person name="Feng G."/>
            <person name="Oshima K."/>
            <person name="Hattori M."/>
            <person name="Ohkuma M."/>
            <person name="Sergeev A.F."/>
            <person name="Mikhailov V.V."/>
            <person name="Crawford R.J."/>
            <person name="Sawabe T."/>
        </authorList>
    </citation>
    <scope>NUCLEOTIDE SEQUENCE [LARGE SCALE GENOMIC DNA]</scope>
    <source>
        <strain evidence="3">A3d10 and R9SW1</strain>
    </source>
</reference>
<name>W5Z3Z9_9GAMM</name>
<organism evidence="2 3">
    <name type="scientific">Marinobacter salarius</name>
    <dbReference type="NCBI Taxonomy" id="1420917"/>
    <lineage>
        <taxon>Bacteria</taxon>
        <taxon>Pseudomonadati</taxon>
        <taxon>Pseudomonadota</taxon>
        <taxon>Gammaproteobacteria</taxon>
        <taxon>Pseudomonadales</taxon>
        <taxon>Marinobacteraceae</taxon>
        <taxon>Marinobacter</taxon>
    </lineage>
</organism>
<evidence type="ECO:0000313" key="2">
    <source>
        <dbReference type="EMBL" id="AHI33208.1"/>
    </source>
</evidence>
<feature type="region of interest" description="Disordered" evidence="1">
    <location>
        <begin position="1"/>
        <end position="20"/>
    </location>
</feature>
<dbReference type="KEGG" id="msr:AU15_12450"/>
<evidence type="ECO:0000256" key="1">
    <source>
        <dbReference type="SAM" id="MobiDB-lite"/>
    </source>
</evidence>
<accession>W5Z3Z9</accession>
<proteinExistence type="predicted"/>
<protein>
    <submittedName>
        <fullName evidence="2">Uncharacterized protein</fullName>
    </submittedName>
</protein>
<dbReference type="EMBL" id="CP007152">
    <property type="protein sequence ID" value="AHI33208.1"/>
    <property type="molecule type" value="Genomic_DNA"/>
</dbReference>